<name>A0A383F3E4_9ZZZZ</name>
<keyword evidence="4" id="KW-0249">Electron transport</keyword>
<keyword evidence="6" id="KW-1133">Transmembrane helix</keyword>
<evidence type="ECO:0000256" key="3">
    <source>
        <dbReference type="ARBA" id="ARBA00022692"/>
    </source>
</evidence>
<reference evidence="8" key="1">
    <citation type="submission" date="2018-05" db="EMBL/GenBank/DDBJ databases">
        <authorList>
            <person name="Lanie J.A."/>
            <person name="Ng W.-L."/>
            <person name="Kazmierczak K.M."/>
            <person name="Andrzejewski T.M."/>
            <person name="Davidsen T.M."/>
            <person name="Wayne K.J."/>
            <person name="Tettelin H."/>
            <person name="Glass J.I."/>
            <person name="Rusch D."/>
            <person name="Podicherti R."/>
            <person name="Tsui H.-C.T."/>
            <person name="Winkler M.E."/>
        </authorList>
    </citation>
    <scope>NUCLEOTIDE SEQUENCE</scope>
</reference>
<feature type="domain" description="Cytochrome oxidase subunit II copper A binding" evidence="7">
    <location>
        <begin position="131"/>
        <end position="216"/>
    </location>
</feature>
<dbReference type="Gene3D" id="2.60.40.420">
    <property type="entry name" value="Cupredoxins - blue copper proteins"/>
    <property type="match status" value="1"/>
</dbReference>
<dbReference type="SUPFAM" id="SSF49503">
    <property type="entry name" value="Cupredoxins"/>
    <property type="match status" value="1"/>
</dbReference>
<dbReference type="PROSITE" id="PS50857">
    <property type="entry name" value="COX2_CUA"/>
    <property type="match status" value="1"/>
</dbReference>
<proteinExistence type="predicted"/>
<dbReference type="InterPro" id="IPR002429">
    <property type="entry name" value="CcO_II-like_C"/>
</dbReference>
<feature type="transmembrane region" description="Helical" evidence="6">
    <location>
        <begin position="67"/>
        <end position="85"/>
    </location>
</feature>
<dbReference type="InterPro" id="IPR008972">
    <property type="entry name" value="Cupredoxin"/>
</dbReference>
<feature type="non-terminal residue" evidence="8">
    <location>
        <position position="216"/>
    </location>
</feature>
<dbReference type="EMBL" id="UINC01230679">
    <property type="protein sequence ID" value="SVE62908.1"/>
    <property type="molecule type" value="Genomic_DNA"/>
</dbReference>
<accession>A0A383F3E4</accession>
<keyword evidence="5 6" id="KW-0472">Membrane</keyword>
<dbReference type="Gene3D" id="1.10.287.90">
    <property type="match status" value="1"/>
</dbReference>
<protein>
    <recommendedName>
        <fullName evidence="7">Cytochrome oxidase subunit II copper A binding domain-containing protein</fullName>
    </recommendedName>
</protein>
<evidence type="ECO:0000313" key="8">
    <source>
        <dbReference type="EMBL" id="SVE62908.1"/>
    </source>
</evidence>
<dbReference type="GO" id="GO:0004129">
    <property type="term" value="F:cytochrome-c oxidase activity"/>
    <property type="evidence" value="ECO:0007669"/>
    <property type="project" value="InterPro"/>
</dbReference>
<feature type="transmembrane region" description="Helical" evidence="6">
    <location>
        <begin position="15"/>
        <end position="31"/>
    </location>
</feature>
<evidence type="ECO:0000256" key="6">
    <source>
        <dbReference type="SAM" id="Phobius"/>
    </source>
</evidence>
<organism evidence="8">
    <name type="scientific">marine metagenome</name>
    <dbReference type="NCBI Taxonomy" id="408172"/>
    <lineage>
        <taxon>unclassified sequences</taxon>
        <taxon>metagenomes</taxon>
        <taxon>ecological metagenomes</taxon>
    </lineage>
</organism>
<gene>
    <name evidence="8" type="ORF">METZ01_LOCUS515762</name>
</gene>
<dbReference type="SUPFAM" id="SSF81464">
    <property type="entry name" value="Cytochrome c oxidase subunit II-like, transmembrane region"/>
    <property type="match status" value="1"/>
</dbReference>
<sequence>MSVTTVLFDELWNEYILWSLFVGAIAFGWLYHHSFWFRSYDGEDPPNVDLLKVGVFPKHNDDMRLEVTWTVLPFVLIVYLTYISWAPLDAVWTSTEGGVHGFECGEVNPRDGTVYDFSNNVMASDGIVTSDCYHVIGITAQQWFWSFDCLELEDDLCDTDTDSVEVYGSVPILELKKGETYLAVMESEDVTHAPWFLNIGMKEDELNGVETTLWLP</sequence>
<evidence type="ECO:0000256" key="4">
    <source>
        <dbReference type="ARBA" id="ARBA00022982"/>
    </source>
</evidence>
<evidence type="ECO:0000256" key="1">
    <source>
        <dbReference type="ARBA" id="ARBA00004370"/>
    </source>
</evidence>
<dbReference type="GO" id="GO:0016020">
    <property type="term" value="C:membrane"/>
    <property type="evidence" value="ECO:0007669"/>
    <property type="project" value="UniProtKB-SubCell"/>
</dbReference>
<evidence type="ECO:0000256" key="5">
    <source>
        <dbReference type="ARBA" id="ARBA00023136"/>
    </source>
</evidence>
<evidence type="ECO:0000256" key="2">
    <source>
        <dbReference type="ARBA" id="ARBA00022448"/>
    </source>
</evidence>
<dbReference type="GO" id="GO:0005507">
    <property type="term" value="F:copper ion binding"/>
    <property type="evidence" value="ECO:0007669"/>
    <property type="project" value="InterPro"/>
</dbReference>
<evidence type="ECO:0000259" key="7">
    <source>
        <dbReference type="PROSITE" id="PS50857"/>
    </source>
</evidence>
<keyword evidence="2" id="KW-0813">Transport</keyword>
<keyword evidence="3 6" id="KW-0812">Transmembrane</keyword>
<dbReference type="InterPro" id="IPR036257">
    <property type="entry name" value="Cyt_c_oxidase_su2_TM_sf"/>
</dbReference>
<dbReference type="AlphaFoldDB" id="A0A383F3E4"/>
<comment type="subcellular location">
    <subcellularLocation>
        <location evidence="1">Membrane</location>
    </subcellularLocation>
</comment>